<dbReference type="SUPFAM" id="SSF81301">
    <property type="entry name" value="Nucleotidyltransferase"/>
    <property type="match status" value="1"/>
</dbReference>
<dbReference type="InterPro" id="IPR043519">
    <property type="entry name" value="NT_sf"/>
</dbReference>
<dbReference type="Pfam" id="PF01909">
    <property type="entry name" value="NTP_transf_2"/>
    <property type="match status" value="1"/>
</dbReference>
<proteinExistence type="predicted"/>
<feature type="domain" description="Polymerase nucleotidyl transferase" evidence="1">
    <location>
        <begin position="56"/>
        <end position="138"/>
    </location>
</feature>
<evidence type="ECO:0000259" key="1">
    <source>
        <dbReference type="Pfam" id="PF01909"/>
    </source>
</evidence>
<organism evidence="2">
    <name type="scientific">Candidatus Kentrum sp. LFY</name>
    <dbReference type="NCBI Taxonomy" id="2126342"/>
    <lineage>
        <taxon>Bacteria</taxon>
        <taxon>Pseudomonadati</taxon>
        <taxon>Pseudomonadota</taxon>
        <taxon>Gammaproteobacteria</taxon>
        <taxon>Candidatus Kentrum</taxon>
    </lineage>
</organism>
<dbReference type="GO" id="GO:0016779">
    <property type="term" value="F:nucleotidyltransferase activity"/>
    <property type="evidence" value="ECO:0007669"/>
    <property type="project" value="InterPro"/>
</dbReference>
<evidence type="ECO:0000313" key="2">
    <source>
        <dbReference type="EMBL" id="VFJ86409.1"/>
    </source>
</evidence>
<keyword evidence="2" id="KW-0808">Transferase</keyword>
<dbReference type="AlphaFoldDB" id="A0A450U5F7"/>
<name>A0A450U5F7_9GAMM</name>
<dbReference type="InterPro" id="IPR002934">
    <property type="entry name" value="Polymerase_NTP_transf_dom"/>
</dbReference>
<sequence>MAKIKDVPIFSTDNQRSFTSPAVQGKIHLRHGSSSSWQPRPRYPPDMRLTSRQIDTIKQTTLETFGETTEVWLFGSRTDDHRRGGDIDLLIRPPACDGKQALLKKVRLLARLEQRLGERKIDIIIETPDDTRPIVRIAHQQGILL</sequence>
<accession>A0A450U5F7</accession>
<reference evidence="2" key="1">
    <citation type="submission" date="2019-02" db="EMBL/GenBank/DDBJ databases">
        <authorList>
            <person name="Gruber-Vodicka R. H."/>
            <person name="Seah K. B. B."/>
        </authorList>
    </citation>
    <scope>NUCLEOTIDE SEQUENCE</scope>
    <source>
        <strain evidence="2">BECK_M7</strain>
    </source>
</reference>
<gene>
    <name evidence="2" type="ORF">BECKLFY1418B_GA0070995_100315</name>
</gene>
<dbReference type="CDD" id="cd05403">
    <property type="entry name" value="NT_KNTase_like"/>
    <property type="match status" value="1"/>
</dbReference>
<dbReference type="Gene3D" id="3.30.460.10">
    <property type="entry name" value="Beta Polymerase, domain 2"/>
    <property type="match status" value="1"/>
</dbReference>
<protein>
    <submittedName>
        <fullName evidence="2">Nucleotidyltransferase domain-containing protein</fullName>
    </submittedName>
</protein>
<dbReference type="EMBL" id="CAADFF010000003">
    <property type="protein sequence ID" value="VFJ86409.1"/>
    <property type="molecule type" value="Genomic_DNA"/>
</dbReference>